<accession>A0ABM9DZF0</accession>
<gene>
    <name evidence="1" type="ORF">MES4922_30553</name>
</gene>
<keyword evidence="2" id="KW-1185">Reference proteome</keyword>
<comment type="caution">
    <text evidence="1">The sequence shown here is derived from an EMBL/GenBank/DDBJ whole genome shotgun (WGS) entry which is preliminary data.</text>
</comment>
<dbReference type="Pfam" id="PF06718">
    <property type="entry name" value="DUF1203"/>
    <property type="match status" value="1"/>
</dbReference>
<name>A0ABM9DZF0_9HYPH</name>
<dbReference type="InterPro" id="IPR009593">
    <property type="entry name" value="DUF1203"/>
</dbReference>
<evidence type="ECO:0000313" key="1">
    <source>
        <dbReference type="EMBL" id="CAH2402179.1"/>
    </source>
</evidence>
<dbReference type="EMBL" id="CAKXZS010000023">
    <property type="protein sequence ID" value="CAH2402179.1"/>
    <property type="molecule type" value="Genomic_DNA"/>
</dbReference>
<sequence length="182" mass="19496">MTIQFKALPTEGVRALQRGGPDAYGLMPERRISDGDGVPCRHCLKNVAAGEAYLVLAYRPFPELQPYAETGPIFLHAQHCERAAEAAALPEILESTDYIVRGTAATTASSTAAAASSQRALSRRGPRFCSSATTSPMCMSARHATTAISAGSSERDRIGRSCRTPVAMSRYGMIVDRFADRG</sequence>
<reference evidence="1" key="1">
    <citation type="submission" date="2022-03" db="EMBL/GenBank/DDBJ databases">
        <authorList>
            <person name="Brunel B."/>
        </authorList>
    </citation>
    <scope>NUCLEOTIDE SEQUENCE</scope>
    <source>
        <strain evidence="1">STM4922sample</strain>
    </source>
</reference>
<organism evidence="1 2">
    <name type="scientific">Mesorhizobium ventifaucium</name>
    <dbReference type="NCBI Taxonomy" id="666020"/>
    <lineage>
        <taxon>Bacteria</taxon>
        <taxon>Pseudomonadati</taxon>
        <taxon>Pseudomonadota</taxon>
        <taxon>Alphaproteobacteria</taxon>
        <taxon>Hyphomicrobiales</taxon>
        <taxon>Phyllobacteriaceae</taxon>
        <taxon>Mesorhizobium</taxon>
    </lineage>
</organism>
<dbReference type="Proteomes" id="UP001152604">
    <property type="component" value="Unassembled WGS sequence"/>
</dbReference>
<evidence type="ECO:0008006" key="3">
    <source>
        <dbReference type="Google" id="ProtNLM"/>
    </source>
</evidence>
<proteinExistence type="predicted"/>
<evidence type="ECO:0000313" key="2">
    <source>
        <dbReference type="Proteomes" id="UP001152604"/>
    </source>
</evidence>
<protein>
    <recommendedName>
        <fullName evidence="3">DUF1203 domain-containing protein</fullName>
    </recommendedName>
</protein>